<keyword evidence="3 9" id="KW-0813">Transport</keyword>
<proteinExistence type="inferred from homology"/>
<feature type="transmembrane region" description="Helical" evidence="9">
    <location>
        <begin position="205"/>
        <end position="224"/>
    </location>
</feature>
<keyword evidence="7 9" id="KW-1133">Transmembrane helix</keyword>
<dbReference type="RefSeq" id="WP_109941009.1">
    <property type="nucleotide sequence ID" value="NZ_CP176366.1"/>
</dbReference>
<sequence length="264" mass="28535">MNRPDLFTSVCIFAGSLPVLLIILGLLVLTGLQVADPETFIDAILDPSVIDSILLTFTAAACSTLILFAIGTPLAYLLSRQKFPLKSVVEGLIDLPLVIPHTVAGIIVYLLCMRQGLLGLPGSLVGIRFEETIAGIIIAMLFVSVPYYVNTVREGFSRVPVRLEQVARSLGATPGRAFVQISLPLTTRHILTGGLMAWGRGVSEFAAVVMIAYHPMIISTLIYQRFNTGGLYAATAVAFVMVVFSLLLFVFIRILGGRLLSEVR</sequence>
<dbReference type="GO" id="GO:0005886">
    <property type="term" value="C:plasma membrane"/>
    <property type="evidence" value="ECO:0007669"/>
    <property type="project" value="UniProtKB-SubCell"/>
</dbReference>
<dbReference type="Pfam" id="PF00528">
    <property type="entry name" value="BPD_transp_1"/>
    <property type="match status" value="1"/>
</dbReference>
<dbReference type="InterPro" id="IPR000515">
    <property type="entry name" value="MetI-like"/>
</dbReference>
<evidence type="ECO:0000256" key="2">
    <source>
        <dbReference type="ARBA" id="ARBA00009306"/>
    </source>
</evidence>
<evidence type="ECO:0000256" key="5">
    <source>
        <dbReference type="ARBA" id="ARBA00022505"/>
    </source>
</evidence>
<evidence type="ECO:0000256" key="4">
    <source>
        <dbReference type="ARBA" id="ARBA00022475"/>
    </source>
</evidence>
<name>A0A2V2NAU2_9EURY</name>
<comment type="caution">
    <text evidence="11">The sequence shown here is derived from an EMBL/GenBank/DDBJ whole genome shotgun (WGS) entry which is preliminary data.</text>
</comment>
<evidence type="ECO:0000256" key="6">
    <source>
        <dbReference type="ARBA" id="ARBA00022692"/>
    </source>
</evidence>
<evidence type="ECO:0000313" key="12">
    <source>
        <dbReference type="Proteomes" id="UP000245934"/>
    </source>
</evidence>
<keyword evidence="6 9" id="KW-0812">Transmembrane</keyword>
<comment type="subcellular location">
    <subcellularLocation>
        <location evidence="1 9">Cell membrane</location>
        <topology evidence="1 9">Multi-pass membrane protein</topology>
    </subcellularLocation>
</comment>
<evidence type="ECO:0000256" key="1">
    <source>
        <dbReference type="ARBA" id="ARBA00004651"/>
    </source>
</evidence>
<dbReference type="PROSITE" id="PS50928">
    <property type="entry name" value="ABC_TM1"/>
    <property type="match status" value="1"/>
</dbReference>
<gene>
    <name evidence="11" type="ORF">DLD82_10230</name>
</gene>
<keyword evidence="8 9" id="KW-0472">Membrane</keyword>
<organism evidence="11 12">
    <name type="scientific">Methanospirillum stamsii</name>
    <dbReference type="NCBI Taxonomy" id="1277351"/>
    <lineage>
        <taxon>Archaea</taxon>
        <taxon>Methanobacteriati</taxon>
        <taxon>Methanobacteriota</taxon>
        <taxon>Stenosarchaea group</taxon>
        <taxon>Methanomicrobia</taxon>
        <taxon>Methanomicrobiales</taxon>
        <taxon>Methanospirillaceae</taxon>
        <taxon>Methanospirillum</taxon>
    </lineage>
</organism>
<dbReference type="InterPro" id="IPR035906">
    <property type="entry name" value="MetI-like_sf"/>
</dbReference>
<dbReference type="Proteomes" id="UP000245934">
    <property type="component" value="Unassembled WGS sequence"/>
</dbReference>
<evidence type="ECO:0000256" key="8">
    <source>
        <dbReference type="ARBA" id="ARBA00023136"/>
    </source>
</evidence>
<dbReference type="Gene3D" id="1.10.3720.10">
    <property type="entry name" value="MetI-like"/>
    <property type="match status" value="1"/>
</dbReference>
<dbReference type="GeneID" id="97608676"/>
<keyword evidence="4" id="KW-1003">Cell membrane</keyword>
<evidence type="ECO:0000313" key="11">
    <source>
        <dbReference type="EMBL" id="PWR73598.1"/>
    </source>
</evidence>
<dbReference type="CDD" id="cd06261">
    <property type="entry name" value="TM_PBP2"/>
    <property type="match status" value="1"/>
</dbReference>
<dbReference type="GO" id="GO:0055085">
    <property type="term" value="P:transmembrane transport"/>
    <property type="evidence" value="ECO:0007669"/>
    <property type="project" value="InterPro"/>
</dbReference>
<evidence type="ECO:0000256" key="7">
    <source>
        <dbReference type="ARBA" id="ARBA00022989"/>
    </source>
</evidence>
<feature type="transmembrane region" description="Helical" evidence="9">
    <location>
        <begin position="132"/>
        <end position="149"/>
    </location>
</feature>
<evidence type="ECO:0000256" key="3">
    <source>
        <dbReference type="ARBA" id="ARBA00022448"/>
    </source>
</evidence>
<protein>
    <submittedName>
        <fullName evidence="11">Molybdenum ABC transporter permease</fullName>
    </submittedName>
</protein>
<feature type="transmembrane region" description="Helical" evidence="9">
    <location>
        <begin position="52"/>
        <end position="79"/>
    </location>
</feature>
<reference evidence="11 12" key="1">
    <citation type="submission" date="2018-05" db="EMBL/GenBank/DDBJ databases">
        <title>Draft genome of Methanospirillum stamsii Pt1.</title>
        <authorList>
            <person name="Dueholm M.S."/>
            <person name="Nielsen P.H."/>
            <person name="Bakmann L.F."/>
            <person name="Otzen D.E."/>
        </authorList>
    </citation>
    <scope>NUCLEOTIDE SEQUENCE [LARGE SCALE GENOMIC DNA]</scope>
    <source>
        <strain evidence="11 12">Pt1</strain>
    </source>
</reference>
<dbReference type="OrthoDB" id="11163at2157"/>
<dbReference type="AlphaFoldDB" id="A0A2V2NAU2"/>
<feature type="domain" description="ABC transmembrane type-1" evidence="10">
    <location>
        <begin position="53"/>
        <end position="252"/>
    </location>
</feature>
<feature type="transmembrane region" description="Helical" evidence="9">
    <location>
        <begin position="91"/>
        <end position="112"/>
    </location>
</feature>
<evidence type="ECO:0000256" key="9">
    <source>
        <dbReference type="RuleBase" id="RU363032"/>
    </source>
</evidence>
<dbReference type="PANTHER" id="PTHR30183">
    <property type="entry name" value="MOLYBDENUM TRANSPORT SYSTEM PERMEASE PROTEIN MODB"/>
    <property type="match status" value="1"/>
</dbReference>
<dbReference type="PANTHER" id="PTHR30183:SF3">
    <property type="entry name" value="MOLYBDENUM TRANSPORT SYSTEM PERMEASE PROTEIN MODB"/>
    <property type="match status" value="1"/>
</dbReference>
<accession>A0A2V2NAU2</accession>
<dbReference type="SUPFAM" id="SSF161098">
    <property type="entry name" value="MetI-like"/>
    <property type="match status" value="1"/>
</dbReference>
<keyword evidence="5" id="KW-0500">Molybdenum</keyword>
<comment type="similarity">
    <text evidence="2 9">Belongs to the binding-protein-dependent transport system permease family.</text>
</comment>
<evidence type="ECO:0000259" key="10">
    <source>
        <dbReference type="PROSITE" id="PS50928"/>
    </source>
</evidence>
<feature type="transmembrane region" description="Helical" evidence="9">
    <location>
        <begin position="7"/>
        <end position="32"/>
    </location>
</feature>
<dbReference type="EMBL" id="QGMZ01000018">
    <property type="protein sequence ID" value="PWR73598.1"/>
    <property type="molecule type" value="Genomic_DNA"/>
</dbReference>
<keyword evidence="12" id="KW-1185">Reference proteome</keyword>
<feature type="transmembrane region" description="Helical" evidence="9">
    <location>
        <begin position="230"/>
        <end position="255"/>
    </location>
</feature>